<protein>
    <recommendedName>
        <fullName evidence="6">FAD dependent oxidoreductase domain-containing protein</fullName>
    </recommendedName>
</protein>
<reference evidence="7" key="1">
    <citation type="submission" date="2021-07" db="EMBL/GenBank/DDBJ databases">
        <authorList>
            <person name="Durling M."/>
        </authorList>
    </citation>
    <scope>NUCLEOTIDE SEQUENCE</scope>
</reference>
<dbReference type="AlphaFoldDB" id="A0A9N9LI10"/>
<organism evidence="7 8">
    <name type="scientific">Hymenoscyphus albidus</name>
    <dbReference type="NCBI Taxonomy" id="595503"/>
    <lineage>
        <taxon>Eukaryota</taxon>
        <taxon>Fungi</taxon>
        <taxon>Dikarya</taxon>
        <taxon>Ascomycota</taxon>
        <taxon>Pezizomycotina</taxon>
        <taxon>Leotiomycetes</taxon>
        <taxon>Helotiales</taxon>
        <taxon>Helotiaceae</taxon>
        <taxon>Hymenoscyphus</taxon>
    </lineage>
</organism>
<evidence type="ECO:0000256" key="1">
    <source>
        <dbReference type="ARBA" id="ARBA00001974"/>
    </source>
</evidence>
<evidence type="ECO:0000259" key="6">
    <source>
        <dbReference type="Pfam" id="PF01266"/>
    </source>
</evidence>
<evidence type="ECO:0000256" key="5">
    <source>
        <dbReference type="ARBA" id="ARBA00023002"/>
    </source>
</evidence>
<evidence type="ECO:0000313" key="7">
    <source>
        <dbReference type="EMBL" id="CAG8974118.1"/>
    </source>
</evidence>
<gene>
    <name evidence="7" type="ORF">HYALB_00002754</name>
</gene>
<dbReference type="Proteomes" id="UP000701801">
    <property type="component" value="Unassembled WGS sequence"/>
</dbReference>
<dbReference type="InterPro" id="IPR023209">
    <property type="entry name" value="DAO"/>
</dbReference>
<sequence length="455" mass="50157">MLVLGLTTTNTHLINLHPGQFNSKGNRDLRIIPRNQFLALRIILKSDQNHNQVTTMTSQSTTSTPPSQIQIQKHILILGAGISALQTALTLLTSPSTKHHKVTLVAQHIPGDQSPAYTSPWAGGHWRSHATSAEGDERLRSWDARTYEAWCELLESGDGEVEGESMGERERRMGIGFRPSVNFWGRECEETVEGGRGLWWREGVVRGFEVLPLSQFPVRKGPGQEGSELVFGVGYKTICFNPSTYLLYLFNRIQSLGATVIKSPLDNKNGLKGIITAAKLLLKEKELQDLDILINCAGLSARHFLPAEEAHNLFPIRGQTILVKGDAAKAHTITNLRDVSTDEVLYIIPRPGTGTTILGGYKQAGNFDEGVDEELSRRILERARDWGVAEELRGVEGGFEVLIGFRPGRKGGPRVEVEEWVEAVRLVHCYGHAGAGYQNSVGCAEEVRGLIEGLE</sequence>
<dbReference type="PANTHER" id="PTHR11530:SF16">
    <property type="entry name" value="D-AMINO ACID OXIDASE (AFU_ORTHOLOGUE AFUA_5G11290)"/>
    <property type="match status" value="1"/>
</dbReference>
<dbReference type="EMBL" id="CAJVRM010000093">
    <property type="protein sequence ID" value="CAG8974118.1"/>
    <property type="molecule type" value="Genomic_DNA"/>
</dbReference>
<dbReference type="Pfam" id="PF01266">
    <property type="entry name" value="DAO"/>
    <property type="match status" value="1"/>
</dbReference>
<keyword evidence="3" id="KW-0285">Flavoprotein</keyword>
<keyword evidence="4" id="KW-0274">FAD</keyword>
<comment type="caution">
    <text evidence="7">The sequence shown here is derived from an EMBL/GenBank/DDBJ whole genome shotgun (WGS) entry which is preliminary data.</text>
</comment>
<dbReference type="OrthoDB" id="2015447at2759"/>
<feature type="domain" description="FAD dependent oxidoreductase" evidence="6">
    <location>
        <begin position="75"/>
        <end position="447"/>
    </location>
</feature>
<dbReference type="PANTHER" id="PTHR11530">
    <property type="entry name" value="D-AMINO ACID OXIDASE"/>
    <property type="match status" value="1"/>
</dbReference>
<comment type="cofactor">
    <cofactor evidence="1">
        <name>FAD</name>
        <dbReference type="ChEBI" id="CHEBI:57692"/>
    </cofactor>
</comment>
<accession>A0A9N9LI10</accession>
<keyword evidence="5" id="KW-0560">Oxidoreductase</keyword>
<dbReference type="Gene3D" id="3.30.9.10">
    <property type="entry name" value="D-Amino Acid Oxidase, subunit A, domain 2"/>
    <property type="match status" value="1"/>
</dbReference>
<dbReference type="GO" id="GO:0071949">
    <property type="term" value="F:FAD binding"/>
    <property type="evidence" value="ECO:0007669"/>
    <property type="project" value="InterPro"/>
</dbReference>
<comment type="similarity">
    <text evidence="2">Belongs to the DAMOX/DASOX family.</text>
</comment>
<dbReference type="Gene3D" id="3.40.50.720">
    <property type="entry name" value="NAD(P)-binding Rossmann-like Domain"/>
    <property type="match status" value="1"/>
</dbReference>
<dbReference type="GO" id="GO:0003884">
    <property type="term" value="F:D-amino-acid oxidase activity"/>
    <property type="evidence" value="ECO:0007669"/>
    <property type="project" value="InterPro"/>
</dbReference>
<dbReference type="GO" id="GO:0019478">
    <property type="term" value="P:D-amino acid catabolic process"/>
    <property type="evidence" value="ECO:0007669"/>
    <property type="project" value="TreeGrafter"/>
</dbReference>
<dbReference type="GO" id="GO:0005737">
    <property type="term" value="C:cytoplasm"/>
    <property type="evidence" value="ECO:0007669"/>
    <property type="project" value="TreeGrafter"/>
</dbReference>
<evidence type="ECO:0000313" key="8">
    <source>
        <dbReference type="Proteomes" id="UP000701801"/>
    </source>
</evidence>
<evidence type="ECO:0000256" key="3">
    <source>
        <dbReference type="ARBA" id="ARBA00022630"/>
    </source>
</evidence>
<dbReference type="SUPFAM" id="SSF54373">
    <property type="entry name" value="FAD-linked reductases, C-terminal domain"/>
    <property type="match status" value="1"/>
</dbReference>
<keyword evidence="8" id="KW-1185">Reference proteome</keyword>
<evidence type="ECO:0000256" key="4">
    <source>
        <dbReference type="ARBA" id="ARBA00022827"/>
    </source>
</evidence>
<evidence type="ECO:0000256" key="2">
    <source>
        <dbReference type="ARBA" id="ARBA00006730"/>
    </source>
</evidence>
<name>A0A9N9LI10_9HELO</name>
<dbReference type="InterPro" id="IPR006076">
    <property type="entry name" value="FAD-dep_OxRdtase"/>
</dbReference>
<proteinExistence type="inferred from homology"/>
<dbReference type="SUPFAM" id="SSF51971">
    <property type="entry name" value="Nucleotide-binding domain"/>
    <property type="match status" value="1"/>
</dbReference>